<evidence type="ECO:0000313" key="2">
    <source>
        <dbReference type="EMBL" id="GAK55682.1"/>
    </source>
</evidence>
<name>A0A0S6WAV4_VECG1</name>
<feature type="signal peptide" evidence="1">
    <location>
        <begin position="1"/>
        <end position="24"/>
    </location>
</feature>
<reference evidence="2 3" key="1">
    <citation type="journal article" date="2015" name="PeerJ">
        <title>First genomic representation of candidate bacterial phylum KSB3 points to enhanced environmental sensing as a trigger of wastewater bulking.</title>
        <authorList>
            <person name="Sekiguchi Y."/>
            <person name="Ohashi A."/>
            <person name="Parks D.H."/>
            <person name="Yamauchi T."/>
            <person name="Tyson G.W."/>
            <person name="Hugenholtz P."/>
        </authorList>
    </citation>
    <scope>NUCLEOTIDE SEQUENCE [LARGE SCALE GENOMIC DNA]</scope>
</reference>
<sequence length="211" mass="23460">MKTMLSFVMALIIVLTALVSPAAAQEEEMEKPVIVIVAFGSTMEKGLENLGNFDAMVRERFPDHDIRWALTAGFIIKTHKEAGVTTLFESETPIKSLDEVYEDLRNEGKTNVVVQLALVMTGAEMRQALSYRTDKLNVKFGYPLLFSPENVQNVANALSSEFGEEGTATILCGHGNEHHPDFNAALIEMDKYQQSCCGDETERQEDRIGCH</sequence>
<evidence type="ECO:0000256" key="1">
    <source>
        <dbReference type="SAM" id="SignalP"/>
    </source>
</evidence>
<keyword evidence="1" id="KW-0732">Signal</keyword>
<dbReference type="STRING" id="1499967.U27_02516"/>
<organism evidence="2 3">
    <name type="scientific">Vecturithrix granuli</name>
    <dbReference type="NCBI Taxonomy" id="1499967"/>
    <lineage>
        <taxon>Bacteria</taxon>
        <taxon>Candidatus Moduliflexota</taxon>
        <taxon>Candidatus Vecturitrichia</taxon>
        <taxon>Candidatus Vecturitrichales</taxon>
        <taxon>Candidatus Vecturitrichaceae</taxon>
        <taxon>Candidatus Vecturithrix</taxon>
    </lineage>
</organism>
<proteinExistence type="predicted"/>
<dbReference type="AlphaFoldDB" id="A0A0S6WAV4"/>
<protein>
    <submittedName>
        <fullName evidence="2">Anaerobic cobalt chelatase</fullName>
    </submittedName>
</protein>
<dbReference type="Proteomes" id="UP000030661">
    <property type="component" value="Unassembled WGS sequence"/>
</dbReference>
<evidence type="ECO:0000313" key="3">
    <source>
        <dbReference type="Proteomes" id="UP000030661"/>
    </source>
</evidence>
<dbReference type="GO" id="GO:0019251">
    <property type="term" value="P:anaerobic cobalamin biosynthetic process"/>
    <property type="evidence" value="ECO:0007669"/>
    <property type="project" value="InterPro"/>
</dbReference>
<dbReference type="InterPro" id="IPR010388">
    <property type="entry name" value="Anaerobic_Co-chelatase"/>
</dbReference>
<dbReference type="HOGENOM" id="CLU_1302889_0_0_0"/>
<dbReference type="EMBL" id="DF820463">
    <property type="protein sequence ID" value="GAK55682.1"/>
    <property type="molecule type" value="Genomic_DNA"/>
</dbReference>
<dbReference type="Gene3D" id="3.40.50.1400">
    <property type="match status" value="1"/>
</dbReference>
<keyword evidence="3" id="KW-1185">Reference proteome</keyword>
<dbReference type="Pfam" id="PF06180">
    <property type="entry name" value="CbiK"/>
    <property type="match status" value="1"/>
</dbReference>
<dbReference type="GO" id="GO:0016852">
    <property type="term" value="F:sirohydrochlorin cobaltochelatase activity"/>
    <property type="evidence" value="ECO:0007669"/>
    <property type="project" value="InterPro"/>
</dbReference>
<accession>A0A0S6WAV4</accession>
<feature type="chain" id="PRO_5006631673" evidence="1">
    <location>
        <begin position="25"/>
        <end position="211"/>
    </location>
</feature>
<dbReference type="SUPFAM" id="SSF53800">
    <property type="entry name" value="Chelatase"/>
    <property type="match status" value="1"/>
</dbReference>
<gene>
    <name evidence="2" type="ORF">U27_02516</name>
</gene>
<dbReference type="eggNOG" id="COG4822">
    <property type="taxonomic scope" value="Bacteria"/>
</dbReference>